<evidence type="ECO:0000256" key="2">
    <source>
        <dbReference type="ARBA" id="ARBA00022692"/>
    </source>
</evidence>
<dbReference type="AlphaFoldDB" id="D5GFF5"/>
<protein>
    <submittedName>
        <fullName evidence="6">(Perigord truffle) hypothetical protein</fullName>
    </submittedName>
</protein>
<dbReference type="RefSeq" id="XP_002839057.1">
    <property type="nucleotide sequence ID" value="XM_002839011.1"/>
</dbReference>
<comment type="subcellular location">
    <subcellularLocation>
        <location evidence="1">Membrane</location>
        <topology evidence="1">Multi-pass membrane protein</topology>
    </subcellularLocation>
</comment>
<organism evidence="6 7">
    <name type="scientific">Tuber melanosporum (strain Mel28)</name>
    <name type="common">Perigord black truffle</name>
    <dbReference type="NCBI Taxonomy" id="656061"/>
    <lineage>
        <taxon>Eukaryota</taxon>
        <taxon>Fungi</taxon>
        <taxon>Dikarya</taxon>
        <taxon>Ascomycota</taxon>
        <taxon>Pezizomycotina</taxon>
        <taxon>Pezizomycetes</taxon>
        <taxon>Pezizales</taxon>
        <taxon>Tuberaceae</taxon>
        <taxon>Tuber</taxon>
    </lineage>
</organism>
<dbReference type="GeneID" id="9188196"/>
<evidence type="ECO:0000256" key="3">
    <source>
        <dbReference type="ARBA" id="ARBA00022792"/>
    </source>
</evidence>
<reference evidence="6 7" key="1">
    <citation type="journal article" date="2010" name="Nature">
        <title>Perigord black truffle genome uncovers evolutionary origins and mechanisms of symbiosis.</title>
        <authorList>
            <person name="Martin F."/>
            <person name="Kohler A."/>
            <person name="Murat C."/>
            <person name="Balestrini R."/>
            <person name="Coutinho P.M."/>
            <person name="Jaillon O."/>
            <person name="Montanini B."/>
            <person name="Morin E."/>
            <person name="Noel B."/>
            <person name="Percudani R."/>
            <person name="Porcel B."/>
            <person name="Rubini A."/>
            <person name="Amicucci A."/>
            <person name="Amselem J."/>
            <person name="Anthouard V."/>
            <person name="Arcioni S."/>
            <person name="Artiguenave F."/>
            <person name="Aury J.M."/>
            <person name="Ballario P."/>
            <person name="Bolchi A."/>
            <person name="Brenna A."/>
            <person name="Brun A."/>
            <person name="Buee M."/>
            <person name="Cantarel B."/>
            <person name="Chevalier G."/>
            <person name="Couloux A."/>
            <person name="Da Silva C."/>
            <person name="Denoeud F."/>
            <person name="Duplessis S."/>
            <person name="Ghignone S."/>
            <person name="Hilselberger B."/>
            <person name="Iotti M."/>
            <person name="Marcais B."/>
            <person name="Mello A."/>
            <person name="Miranda M."/>
            <person name="Pacioni G."/>
            <person name="Quesneville H."/>
            <person name="Riccioni C."/>
            <person name="Ruotolo R."/>
            <person name="Splivallo R."/>
            <person name="Stocchi V."/>
            <person name="Tisserant E."/>
            <person name="Viscomi A.R."/>
            <person name="Zambonelli A."/>
            <person name="Zampieri E."/>
            <person name="Henrissat B."/>
            <person name="Lebrun M.H."/>
            <person name="Paolocci F."/>
            <person name="Bonfante P."/>
            <person name="Ottonello S."/>
            <person name="Wincker P."/>
        </authorList>
    </citation>
    <scope>NUCLEOTIDE SEQUENCE [LARGE SCALE GENOMIC DNA]</scope>
    <source>
        <strain evidence="6 7">Mel28</strain>
    </source>
</reference>
<dbReference type="HOGENOM" id="CLU_2039771_0_0_1"/>
<keyword evidence="5" id="KW-0472">Membrane</keyword>
<name>D5GFF5_TUBMM</name>
<accession>D5GFF5</accession>
<keyword evidence="3" id="KW-0496">Mitochondrion</keyword>
<keyword evidence="3" id="KW-0999">Mitochondrion inner membrane</keyword>
<dbReference type="InterPro" id="IPR023395">
    <property type="entry name" value="MCP_dom_sf"/>
</dbReference>
<evidence type="ECO:0000256" key="1">
    <source>
        <dbReference type="ARBA" id="ARBA00004141"/>
    </source>
</evidence>
<dbReference type="EMBL" id="FN430208">
    <property type="protein sequence ID" value="CAZ83248.1"/>
    <property type="molecule type" value="Genomic_DNA"/>
</dbReference>
<dbReference type="KEGG" id="tml:GSTUM_00006869001"/>
<dbReference type="GO" id="GO:0016020">
    <property type="term" value="C:membrane"/>
    <property type="evidence" value="ECO:0007669"/>
    <property type="project" value="UniProtKB-SubCell"/>
</dbReference>
<evidence type="ECO:0000256" key="5">
    <source>
        <dbReference type="ARBA" id="ARBA00023136"/>
    </source>
</evidence>
<dbReference type="SUPFAM" id="SSF103506">
    <property type="entry name" value="Mitochondrial carrier"/>
    <property type="match status" value="1"/>
</dbReference>
<dbReference type="Proteomes" id="UP000006911">
    <property type="component" value="Unassembled WGS sequence"/>
</dbReference>
<keyword evidence="4" id="KW-1133">Transmembrane helix</keyword>
<evidence type="ECO:0000313" key="6">
    <source>
        <dbReference type="EMBL" id="CAZ83248.1"/>
    </source>
</evidence>
<dbReference type="InterPro" id="IPR018108">
    <property type="entry name" value="MCP_transmembrane"/>
</dbReference>
<proteinExistence type="predicted"/>
<evidence type="ECO:0000313" key="7">
    <source>
        <dbReference type="Proteomes" id="UP000006911"/>
    </source>
</evidence>
<dbReference type="Pfam" id="PF00153">
    <property type="entry name" value="Mito_carr"/>
    <property type="match status" value="1"/>
</dbReference>
<gene>
    <name evidence="6" type="ORF">GSTUM_00006869001</name>
</gene>
<dbReference type="STRING" id="656061.D5GFF5"/>
<dbReference type="Gene3D" id="1.50.40.10">
    <property type="entry name" value="Mitochondrial carrier domain"/>
    <property type="match status" value="1"/>
</dbReference>
<evidence type="ECO:0000256" key="4">
    <source>
        <dbReference type="ARBA" id="ARBA00022989"/>
    </source>
</evidence>
<keyword evidence="7" id="KW-1185">Reference proteome</keyword>
<sequence length="121" mass="13298">MLAACSGSLFTSLLVTPLDVVRVRLQSQQLSPPKNAAVNFSSALPLRAHKLPLAPLQFQSMAHLSTPELGVTACCREVFWINNTPEASAWLKRHPVVVFMEPGRGWSRSQDMRGLLRFGGV</sequence>
<keyword evidence="2" id="KW-0812">Transmembrane</keyword>
<dbReference type="InParanoid" id="D5GFF5"/>